<gene>
    <name evidence="1" type="ORF">NUW58_g6883</name>
</gene>
<accession>A0ACC1NPE0</accession>
<proteinExistence type="predicted"/>
<evidence type="ECO:0000313" key="1">
    <source>
        <dbReference type="EMBL" id="KAJ2980678.1"/>
    </source>
</evidence>
<dbReference type="Proteomes" id="UP001143856">
    <property type="component" value="Unassembled WGS sequence"/>
</dbReference>
<dbReference type="EMBL" id="JAPDGR010001653">
    <property type="protein sequence ID" value="KAJ2980678.1"/>
    <property type="molecule type" value="Genomic_DNA"/>
</dbReference>
<organism evidence="1 2">
    <name type="scientific">Xylaria curta</name>
    <dbReference type="NCBI Taxonomy" id="42375"/>
    <lineage>
        <taxon>Eukaryota</taxon>
        <taxon>Fungi</taxon>
        <taxon>Dikarya</taxon>
        <taxon>Ascomycota</taxon>
        <taxon>Pezizomycotina</taxon>
        <taxon>Sordariomycetes</taxon>
        <taxon>Xylariomycetidae</taxon>
        <taxon>Xylariales</taxon>
        <taxon>Xylariaceae</taxon>
        <taxon>Xylaria</taxon>
    </lineage>
</organism>
<evidence type="ECO:0000313" key="2">
    <source>
        <dbReference type="Proteomes" id="UP001143856"/>
    </source>
</evidence>
<protein>
    <submittedName>
        <fullName evidence="1">Uncharacterized protein</fullName>
    </submittedName>
</protein>
<name>A0ACC1NPE0_9PEZI</name>
<reference evidence="1" key="1">
    <citation type="submission" date="2022-10" db="EMBL/GenBank/DDBJ databases">
        <title>Genome Sequence of Xylaria curta.</title>
        <authorList>
            <person name="Buettner E."/>
        </authorList>
    </citation>
    <scope>NUCLEOTIDE SEQUENCE</scope>
    <source>
        <strain evidence="1">Babe10</strain>
    </source>
</reference>
<keyword evidence="2" id="KW-1185">Reference proteome</keyword>
<comment type="caution">
    <text evidence="1">The sequence shown here is derived from an EMBL/GenBank/DDBJ whole genome shotgun (WGS) entry which is preliminary data.</text>
</comment>
<sequence>MRPESDQSTLDITQIEKSFPTPPKKARNAIRKSLKSLPPLPPMAEIERAAAVLAALGSKAVSKALPTRTDSKTTPSARGVPEKDLTLAFDVTKPPRPLSKDGPRPTTASTRRLSFVSIDPKRNLKYGTGKHAAIELSPQPSEDPNDPLNWPLWKKNLNFIALLSMVAVTGSMKTALLTVHNVIAVDEGVDRISAVALTAVPLMVSALAGMASSIIARVWGKRPVYLVSMVLMFIGSAWNINTRGQFAQNMAARIFQGLGWGAFDTLVLGSILDTFFEHERQAKIAQYNAVSVGTTWGAPLFGGVASMSSRGFLTQFEIFTSFLVILMPLVIFGAPETAYKRSSFNEKDSFPTLIRSQSRLPTITFSKDAILQRLEQQLHRRR</sequence>